<dbReference type="EMBL" id="APPN01000055">
    <property type="protein sequence ID" value="ENV34408.1"/>
    <property type="molecule type" value="Genomic_DNA"/>
</dbReference>
<dbReference type="AlphaFoldDB" id="N8ZRN1"/>
<organism evidence="1 2">
    <name type="scientific">Acinetobacter gerneri DSM 14967 = CIP 107464 = MTCC 9824</name>
    <dbReference type="NCBI Taxonomy" id="1120926"/>
    <lineage>
        <taxon>Bacteria</taxon>
        <taxon>Pseudomonadati</taxon>
        <taxon>Pseudomonadota</taxon>
        <taxon>Gammaproteobacteria</taxon>
        <taxon>Moraxellales</taxon>
        <taxon>Moraxellaceae</taxon>
        <taxon>Acinetobacter</taxon>
    </lineage>
</organism>
<keyword evidence="2" id="KW-1185">Reference proteome</keyword>
<protein>
    <submittedName>
        <fullName evidence="1">Uncharacterized protein</fullName>
    </submittedName>
</protein>
<dbReference type="HOGENOM" id="CLU_3091604_0_0_6"/>
<accession>N8ZRN1</accession>
<comment type="caution">
    <text evidence="1">The sequence shown here is derived from an EMBL/GenBank/DDBJ whole genome shotgun (WGS) entry which is preliminary data.</text>
</comment>
<reference evidence="1 2" key="1">
    <citation type="submission" date="2013-02" db="EMBL/GenBank/DDBJ databases">
        <title>The Genome Sequence of Acinetobacter gerneri CIP 107464.</title>
        <authorList>
            <consortium name="The Broad Institute Genome Sequencing Platform"/>
            <consortium name="The Broad Institute Genome Sequencing Center for Infectious Disease"/>
            <person name="Cerqueira G."/>
            <person name="Feldgarden M."/>
            <person name="Courvalin P."/>
            <person name="Perichon B."/>
            <person name="Grillot-Courvalin C."/>
            <person name="Clermont D."/>
            <person name="Rocha E."/>
            <person name="Yoon E.-J."/>
            <person name="Nemec A."/>
            <person name="Walker B."/>
            <person name="Young S.K."/>
            <person name="Zeng Q."/>
            <person name="Gargeya S."/>
            <person name="Fitzgerald M."/>
            <person name="Haas B."/>
            <person name="Abouelleil A."/>
            <person name="Alvarado L."/>
            <person name="Arachchi H.M."/>
            <person name="Berlin A.M."/>
            <person name="Chapman S.B."/>
            <person name="Dewar J."/>
            <person name="Goldberg J."/>
            <person name="Griggs A."/>
            <person name="Gujja S."/>
            <person name="Hansen M."/>
            <person name="Howarth C."/>
            <person name="Imamovic A."/>
            <person name="Larimer J."/>
            <person name="McCowan C."/>
            <person name="Murphy C."/>
            <person name="Neiman D."/>
            <person name="Pearson M."/>
            <person name="Priest M."/>
            <person name="Roberts A."/>
            <person name="Saif S."/>
            <person name="Shea T."/>
            <person name="Sisk P."/>
            <person name="Sykes S."/>
            <person name="Wortman J."/>
            <person name="Nusbaum C."/>
            <person name="Birren B."/>
        </authorList>
    </citation>
    <scope>NUCLEOTIDE SEQUENCE [LARGE SCALE GENOMIC DNA]</scope>
    <source>
        <strain evidence="1 2">CIP 107464</strain>
    </source>
</reference>
<proteinExistence type="predicted"/>
<gene>
    <name evidence="1" type="ORF">F960_01391</name>
</gene>
<evidence type="ECO:0000313" key="1">
    <source>
        <dbReference type="EMBL" id="ENV34408.1"/>
    </source>
</evidence>
<evidence type="ECO:0000313" key="2">
    <source>
        <dbReference type="Proteomes" id="UP000013117"/>
    </source>
</evidence>
<dbReference type="Proteomes" id="UP000013117">
    <property type="component" value="Unassembled WGS sequence"/>
</dbReference>
<sequence>MHTIEQQTPSEAELLEQLQLAERELLMLDKDDQVLSQLSLTIQIYYNNGGND</sequence>
<name>N8ZRN1_9GAMM</name>
<feature type="non-terminal residue" evidence="1">
    <location>
        <position position="52"/>
    </location>
</feature>